<dbReference type="AlphaFoldDB" id="A0A1H5VUC5"/>
<dbReference type="OrthoDB" id="8781755at2"/>
<protein>
    <submittedName>
        <fullName evidence="7">Histidine kinase</fullName>
    </submittedName>
</protein>
<accession>A0A1H5VUC5</accession>
<dbReference type="GO" id="GO:0000160">
    <property type="term" value="P:phosphorelay signal transduction system"/>
    <property type="evidence" value="ECO:0007669"/>
    <property type="project" value="UniProtKB-KW"/>
</dbReference>
<sequence>MKRSHPSTRSIARAARTYILCMSAIVGSSAPATAQRAEPPCPGADSTEPGSALCSVDVANPDLVRLADSSPDLTPLRGIAYFLVLGSLIWLGLILRTFYATWLIQQRLQSRSSGRLEAARELHDTLLQSVHGLVLRFHYAVEELDELHPARPALRLALQRADQMIVEDRERAENLGLEPDRGLALTEKIGQAARSLHLDLGGPIDVEESGRRRPLSRLVEAEVWQICQRCLSVACTGEISPSPKLSIFYGDKYFALRCSQSPCGDGVGLSHENPAHAPIELRTLVEVARELGLPFRWRDRANGGFAVELRFPAAIAYEGPSSGWGQMFQKPASLEAVTESGLPGSADHRTAGRSAKGRGTNRS</sequence>
<evidence type="ECO:0000313" key="8">
    <source>
        <dbReference type="Proteomes" id="UP000236728"/>
    </source>
</evidence>
<dbReference type="Proteomes" id="UP000236728">
    <property type="component" value="Unassembled WGS sequence"/>
</dbReference>
<gene>
    <name evidence="7" type="ORF">SAMN05421819_1305</name>
</gene>
<keyword evidence="5" id="KW-0812">Transmembrane</keyword>
<feature type="signal peptide" evidence="6">
    <location>
        <begin position="1"/>
        <end position="34"/>
    </location>
</feature>
<feature type="region of interest" description="Disordered" evidence="4">
    <location>
        <begin position="335"/>
        <end position="363"/>
    </location>
</feature>
<dbReference type="EMBL" id="FNVA01000002">
    <property type="protein sequence ID" value="SEF90568.1"/>
    <property type="molecule type" value="Genomic_DNA"/>
</dbReference>
<dbReference type="InterPro" id="IPR050482">
    <property type="entry name" value="Sensor_HK_TwoCompSys"/>
</dbReference>
<evidence type="ECO:0000256" key="3">
    <source>
        <dbReference type="ARBA" id="ARBA00023012"/>
    </source>
</evidence>
<feature type="chain" id="PRO_5009287596" evidence="6">
    <location>
        <begin position="35"/>
        <end position="363"/>
    </location>
</feature>
<evidence type="ECO:0000313" key="7">
    <source>
        <dbReference type="EMBL" id="SEF90568.1"/>
    </source>
</evidence>
<keyword evidence="5" id="KW-0472">Membrane</keyword>
<keyword evidence="6" id="KW-0732">Signal</keyword>
<proteinExistence type="predicted"/>
<keyword evidence="1" id="KW-0808">Transferase</keyword>
<dbReference type="PANTHER" id="PTHR24421:SF62">
    <property type="entry name" value="SENSORY TRANSDUCTION HISTIDINE KINASE"/>
    <property type="match status" value="1"/>
</dbReference>
<evidence type="ECO:0000256" key="5">
    <source>
        <dbReference type="SAM" id="Phobius"/>
    </source>
</evidence>
<dbReference type="PANTHER" id="PTHR24421">
    <property type="entry name" value="NITRATE/NITRITE SENSOR PROTEIN NARX-RELATED"/>
    <property type="match status" value="1"/>
</dbReference>
<evidence type="ECO:0000256" key="4">
    <source>
        <dbReference type="SAM" id="MobiDB-lite"/>
    </source>
</evidence>
<keyword evidence="3" id="KW-0902">Two-component regulatory system</keyword>
<feature type="transmembrane region" description="Helical" evidence="5">
    <location>
        <begin position="79"/>
        <end position="104"/>
    </location>
</feature>
<name>A0A1H5VUC5_9BACT</name>
<dbReference type="GO" id="GO:0016301">
    <property type="term" value="F:kinase activity"/>
    <property type="evidence" value="ECO:0007669"/>
    <property type="project" value="UniProtKB-KW"/>
</dbReference>
<evidence type="ECO:0000256" key="1">
    <source>
        <dbReference type="ARBA" id="ARBA00022679"/>
    </source>
</evidence>
<reference evidence="7 8" key="1">
    <citation type="submission" date="2016-10" db="EMBL/GenBank/DDBJ databases">
        <authorList>
            <person name="de Groot N.N."/>
        </authorList>
    </citation>
    <scope>NUCLEOTIDE SEQUENCE [LARGE SCALE GENOMIC DNA]</scope>
    <source>
        <strain evidence="7 8">DSM 22489</strain>
    </source>
</reference>
<keyword evidence="8" id="KW-1185">Reference proteome</keyword>
<keyword evidence="2 7" id="KW-0418">Kinase</keyword>
<evidence type="ECO:0000256" key="2">
    <source>
        <dbReference type="ARBA" id="ARBA00022777"/>
    </source>
</evidence>
<keyword evidence="5" id="KW-1133">Transmembrane helix</keyword>
<organism evidence="7 8">
    <name type="scientific">Bryocella elongata</name>
    <dbReference type="NCBI Taxonomy" id="863522"/>
    <lineage>
        <taxon>Bacteria</taxon>
        <taxon>Pseudomonadati</taxon>
        <taxon>Acidobacteriota</taxon>
        <taxon>Terriglobia</taxon>
        <taxon>Terriglobales</taxon>
        <taxon>Acidobacteriaceae</taxon>
        <taxon>Bryocella</taxon>
    </lineage>
</organism>
<evidence type="ECO:0000256" key="6">
    <source>
        <dbReference type="SAM" id="SignalP"/>
    </source>
</evidence>